<evidence type="ECO:0000313" key="13">
    <source>
        <dbReference type="Proteomes" id="UP000887574"/>
    </source>
</evidence>
<keyword evidence="4" id="KW-1003">Cell membrane</keyword>
<keyword evidence="8" id="KW-1133">Transmembrane helix</keyword>
<dbReference type="Pfam" id="PF04790">
    <property type="entry name" value="Sarcoglycan_1"/>
    <property type="match status" value="1"/>
</dbReference>
<protein>
    <submittedName>
        <fullName evidence="14">Uncharacterized protein</fullName>
    </submittedName>
</protein>
<keyword evidence="9" id="KW-0472">Membrane</keyword>
<evidence type="ECO:0000256" key="8">
    <source>
        <dbReference type="ARBA" id="ARBA00022989"/>
    </source>
</evidence>
<keyword evidence="10" id="KW-1015">Disulfide bond</keyword>
<dbReference type="PANTHER" id="PTHR12939:SF10">
    <property type="entry name" value="EG:4F1.1 PROTEIN"/>
    <property type="match status" value="1"/>
</dbReference>
<evidence type="ECO:0000256" key="5">
    <source>
        <dbReference type="ARBA" id="ARBA00022490"/>
    </source>
</evidence>
<keyword evidence="11" id="KW-0325">Glycoprotein</keyword>
<dbReference type="InterPro" id="IPR039972">
    <property type="entry name" value="Sarcoglycan_gamma/delta/zeta"/>
</dbReference>
<dbReference type="InterPro" id="IPR006875">
    <property type="entry name" value="Sarcoglycan"/>
</dbReference>
<evidence type="ECO:0000256" key="11">
    <source>
        <dbReference type="ARBA" id="ARBA00023180"/>
    </source>
</evidence>
<proteinExistence type="inferred from homology"/>
<evidence type="ECO:0000256" key="12">
    <source>
        <dbReference type="ARBA" id="ARBA00023212"/>
    </source>
</evidence>
<keyword evidence="7" id="KW-0735">Signal-anchor</keyword>
<keyword evidence="5" id="KW-0963">Cytoplasm</keyword>
<evidence type="ECO:0000256" key="1">
    <source>
        <dbReference type="ARBA" id="ARBA00004245"/>
    </source>
</evidence>
<organism evidence="13 14">
    <name type="scientific">Ditylenchus dipsaci</name>
    <dbReference type="NCBI Taxonomy" id="166011"/>
    <lineage>
        <taxon>Eukaryota</taxon>
        <taxon>Metazoa</taxon>
        <taxon>Ecdysozoa</taxon>
        <taxon>Nematoda</taxon>
        <taxon>Chromadorea</taxon>
        <taxon>Rhabditida</taxon>
        <taxon>Tylenchina</taxon>
        <taxon>Tylenchomorpha</taxon>
        <taxon>Sphaerularioidea</taxon>
        <taxon>Anguinidae</taxon>
        <taxon>Anguininae</taxon>
        <taxon>Ditylenchus</taxon>
    </lineage>
</organism>
<reference evidence="14" key="1">
    <citation type="submission" date="2022-11" db="UniProtKB">
        <authorList>
            <consortium name="WormBaseParasite"/>
        </authorList>
    </citation>
    <scope>IDENTIFICATION</scope>
</reference>
<keyword evidence="13" id="KW-1185">Reference proteome</keyword>
<dbReference type="PANTHER" id="PTHR12939">
    <property type="entry name" value="SARCOGLYCAN"/>
    <property type="match status" value="1"/>
</dbReference>
<evidence type="ECO:0000256" key="7">
    <source>
        <dbReference type="ARBA" id="ARBA00022968"/>
    </source>
</evidence>
<dbReference type="GO" id="GO:0042383">
    <property type="term" value="C:sarcolemma"/>
    <property type="evidence" value="ECO:0007669"/>
    <property type="project" value="UniProtKB-SubCell"/>
</dbReference>
<dbReference type="Proteomes" id="UP000887574">
    <property type="component" value="Unplaced"/>
</dbReference>
<sequence>MPNTDRKLLFFVDSQEIGLKLENLKILVVHCIFEGAIQTAIIRPEPDSPLSLESPTRSLNIEAGQDIELMSSAGEIQLNALLDINLKSKQGDIRLESGNVYMSGLERSSGQGQAQYQLCICRMGRLFMAAESSRFAKSATSRRGQKLILGAIDIVVARWQGICYSKHLLTEIKNECMQVKIVSQLLN</sequence>
<evidence type="ECO:0000256" key="4">
    <source>
        <dbReference type="ARBA" id="ARBA00022475"/>
    </source>
</evidence>
<evidence type="ECO:0000256" key="6">
    <source>
        <dbReference type="ARBA" id="ARBA00022692"/>
    </source>
</evidence>
<evidence type="ECO:0000256" key="9">
    <source>
        <dbReference type="ARBA" id="ARBA00023136"/>
    </source>
</evidence>
<keyword evidence="12" id="KW-0206">Cytoskeleton</keyword>
<evidence type="ECO:0000256" key="2">
    <source>
        <dbReference type="ARBA" id="ARBA00004274"/>
    </source>
</evidence>
<comment type="subcellular location">
    <subcellularLocation>
        <location evidence="2">Cell membrane</location>
        <location evidence="2">Sarcolemma</location>
        <topology evidence="2">Single-pass type II membrane protein</topology>
    </subcellularLocation>
    <subcellularLocation>
        <location evidence="1">Cytoplasm</location>
        <location evidence="1">Cytoskeleton</location>
    </subcellularLocation>
</comment>
<name>A0A915E5I7_9BILA</name>
<evidence type="ECO:0000256" key="10">
    <source>
        <dbReference type="ARBA" id="ARBA00023157"/>
    </source>
</evidence>
<dbReference type="GO" id="GO:0005856">
    <property type="term" value="C:cytoskeleton"/>
    <property type="evidence" value="ECO:0007669"/>
    <property type="project" value="UniProtKB-SubCell"/>
</dbReference>
<dbReference type="GO" id="GO:0016012">
    <property type="term" value="C:sarcoglycan complex"/>
    <property type="evidence" value="ECO:0007669"/>
    <property type="project" value="InterPro"/>
</dbReference>
<dbReference type="WBParaSite" id="jg26704">
    <property type="protein sequence ID" value="jg26704"/>
    <property type="gene ID" value="jg26704"/>
</dbReference>
<accession>A0A915E5I7</accession>
<keyword evidence="6" id="KW-0812">Transmembrane</keyword>
<evidence type="ECO:0000313" key="14">
    <source>
        <dbReference type="WBParaSite" id="jg26704"/>
    </source>
</evidence>
<dbReference type="AlphaFoldDB" id="A0A915E5I7"/>
<comment type="similarity">
    <text evidence="3">Belongs to the sarcoglycan beta/delta/gamma/zeta family.</text>
</comment>
<evidence type="ECO:0000256" key="3">
    <source>
        <dbReference type="ARBA" id="ARBA00007574"/>
    </source>
</evidence>